<proteinExistence type="inferred from homology"/>
<dbReference type="PANTHER" id="PTHR24320:SF272">
    <property type="entry name" value="NAD(P)-BINDING ROSSMANN-FOLD SUPERFAMILY PROTEIN"/>
    <property type="match status" value="1"/>
</dbReference>
<feature type="compositionally biased region" description="Polar residues" evidence="3">
    <location>
        <begin position="1"/>
        <end position="15"/>
    </location>
</feature>
<organism evidence="4 5">
    <name type="scientific">Passalora fulva</name>
    <name type="common">Tomato leaf mold</name>
    <name type="synonym">Cladosporium fulvum</name>
    <dbReference type="NCBI Taxonomy" id="5499"/>
    <lineage>
        <taxon>Eukaryota</taxon>
        <taxon>Fungi</taxon>
        <taxon>Dikarya</taxon>
        <taxon>Ascomycota</taxon>
        <taxon>Pezizomycotina</taxon>
        <taxon>Dothideomycetes</taxon>
        <taxon>Dothideomycetidae</taxon>
        <taxon>Mycosphaerellales</taxon>
        <taxon>Mycosphaerellaceae</taxon>
        <taxon>Fulvia</taxon>
    </lineage>
</organism>
<dbReference type="OrthoDB" id="191139at2759"/>
<keyword evidence="5" id="KW-1185">Reference proteome</keyword>
<dbReference type="Pfam" id="PF00106">
    <property type="entry name" value="adh_short"/>
    <property type="match status" value="1"/>
</dbReference>
<dbReference type="SUPFAM" id="SSF51735">
    <property type="entry name" value="NAD(P)-binding Rossmann-fold domains"/>
    <property type="match status" value="1"/>
</dbReference>
<evidence type="ECO:0000256" key="1">
    <source>
        <dbReference type="ARBA" id="ARBA00006484"/>
    </source>
</evidence>
<comment type="similarity">
    <text evidence="1">Belongs to the short-chain dehydrogenases/reductases (SDR) family.</text>
</comment>
<protein>
    <submittedName>
        <fullName evidence="4">Short-chain dehydrogenase/reductase prx1</fullName>
    </submittedName>
</protein>
<keyword evidence="2" id="KW-0560">Oxidoreductase</keyword>
<dbReference type="AlphaFoldDB" id="A0A9Q8LAK6"/>
<sequence>MALTQPYAQDHTNLQGPGDSRPTAKQVIEDQGLVDILPGTVVLITGCTSGIGIETARALYLTGATIYITARSLEKGQEVALDLATDPQRPVKVLEMSLDSFASIRAAAQTFLEQESKLNILICNAGVMACPQTTTKDGFEYQFGTNHLGHFLLFQLLKHALLAGATPSHPSRVISVSSTGHRIVPSLPLTDLDFSKSQYHPFTAYGRSKLANIYFANHLTRLYATKHLHALSLHPGSIKTPLQRHVDQTDFYAKATSDPEYQRQVKSVEQGAATTVWAAVGKEWMHRGGVYLEDVGEAGPVVPGGTAFGTGYGEAAYRPEDERKLWGGG</sequence>
<dbReference type="Proteomes" id="UP000756132">
    <property type="component" value="Chromosome 2"/>
</dbReference>
<dbReference type="GO" id="GO:0016491">
    <property type="term" value="F:oxidoreductase activity"/>
    <property type="evidence" value="ECO:0007669"/>
    <property type="project" value="UniProtKB-KW"/>
</dbReference>
<dbReference type="PRINTS" id="PR00081">
    <property type="entry name" value="GDHRDH"/>
</dbReference>
<gene>
    <name evidence="4" type="ORF">CLAFUR5_02380</name>
</gene>
<evidence type="ECO:0000256" key="2">
    <source>
        <dbReference type="ARBA" id="ARBA00023002"/>
    </source>
</evidence>
<feature type="region of interest" description="Disordered" evidence="3">
    <location>
        <begin position="1"/>
        <end position="23"/>
    </location>
</feature>
<dbReference type="RefSeq" id="XP_047758322.1">
    <property type="nucleotide sequence ID" value="XM_047901528.1"/>
</dbReference>
<dbReference type="Gene3D" id="3.40.50.720">
    <property type="entry name" value="NAD(P)-binding Rossmann-like Domain"/>
    <property type="match status" value="1"/>
</dbReference>
<name>A0A9Q8LAK6_PASFU</name>
<dbReference type="PANTHER" id="PTHR24320">
    <property type="entry name" value="RETINOL DEHYDROGENASE"/>
    <property type="match status" value="1"/>
</dbReference>
<dbReference type="EMBL" id="CP090164">
    <property type="protein sequence ID" value="UJO13956.1"/>
    <property type="molecule type" value="Genomic_DNA"/>
</dbReference>
<dbReference type="GeneID" id="71982258"/>
<dbReference type="KEGG" id="ffu:CLAFUR5_02380"/>
<evidence type="ECO:0000313" key="5">
    <source>
        <dbReference type="Proteomes" id="UP000756132"/>
    </source>
</evidence>
<reference evidence="4" key="2">
    <citation type="journal article" date="2022" name="Microb. Genom.">
        <title>A chromosome-scale genome assembly of the tomato pathogen Cladosporium fulvum reveals a compartmentalized genome architecture and the presence of a dispensable chromosome.</title>
        <authorList>
            <person name="Zaccaron A.Z."/>
            <person name="Chen L.H."/>
            <person name="Samaras A."/>
            <person name="Stergiopoulos I."/>
        </authorList>
    </citation>
    <scope>NUCLEOTIDE SEQUENCE</scope>
    <source>
        <strain evidence="4">Race5_Kim</strain>
    </source>
</reference>
<reference evidence="4" key="1">
    <citation type="submission" date="2021-12" db="EMBL/GenBank/DDBJ databases">
        <authorList>
            <person name="Zaccaron A."/>
            <person name="Stergiopoulos I."/>
        </authorList>
    </citation>
    <scope>NUCLEOTIDE SEQUENCE</scope>
    <source>
        <strain evidence="4">Race5_Kim</strain>
    </source>
</reference>
<dbReference type="InterPro" id="IPR036291">
    <property type="entry name" value="NAD(P)-bd_dom_sf"/>
</dbReference>
<evidence type="ECO:0000256" key="3">
    <source>
        <dbReference type="SAM" id="MobiDB-lite"/>
    </source>
</evidence>
<dbReference type="InterPro" id="IPR002347">
    <property type="entry name" value="SDR_fam"/>
</dbReference>
<evidence type="ECO:0000313" key="4">
    <source>
        <dbReference type="EMBL" id="UJO13956.1"/>
    </source>
</evidence>
<accession>A0A9Q8LAK6</accession>